<organism evidence="1 2">
    <name type="scientific">Wickerhamomyces ciferrii (strain ATCC 14091 / BCRC 22168 / CBS 111 / JCM 3599 / NBRC 0793 / NRRL Y-1031 F-60-10)</name>
    <name type="common">Yeast</name>
    <name type="synonym">Pichia ciferrii</name>
    <dbReference type="NCBI Taxonomy" id="1206466"/>
    <lineage>
        <taxon>Eukaryota</taxon>
        <taxon>Fungi</taxon>
        <taxon>Dikarya</taxon>
        <taxon>Ascomycota</taxon>
        <taxon>Saccharomycotina</taxon>
        <taxon>Saccharomycetes</taxon>
        <taxon>Phaffomycetales</taxon>
        <taxon>Wickerhamomycetaceae</taxon>
        <taxon>Wickerhamomyces</taxon>
    </lineage>
</organism>
<keyword evidence="1" id="KW-0378">Hydrolase</keyword>
<evidence type="ECO:0000313" key="2">
    <source>
        <dbReference type="Proteomes" id="UP000009328"/>
    </source>
</evidence>
<dbReference type="HOGENOM" id="CLU_1176213_0_0_1"/>
<dbReference type="GO" id="GO:0018762">
    <property type="term" value="F:aliphatic nitrilase activity"/>
    <property type="evidence" value="ECO:0007669"/>
    <property type="project" value="UniProtKB-EC"/>
</dbReference>
<dbReference type="SUPFAM" id="SSF56317">
    <property type="entry name" value="Carbon-nitrogen hydrolase"/>
    <property type="match status" value="1"/>
</dbReference>
<accession>K0KNE7</accession>
<reference evidence="1 2" key="1">
    <citation type="journal article" date="2012" name="Eukaryot. Cell">
        <title>Draft genome sequence of Wickerhamomyces ciferrii NRRL Y-1031 F-60-10.</title>
        <authorList>
            <person name="Schneider J."/>
            <person name="Andrea H."/>
            <person name="Blom J."/>
            <person name="Jaenicke S."/>
            <person name="Ruckert C."/>
            <person name="Schorsch C."/>
            <person name="Szczepanowski R."/>
            <person name="Farwick M."/>
            <person name="Goesmann A."/>
            <person name="Puhler A."/>
            <person name="Schaffer S."/>
            <person name="Tauch A."/>
            <person name="Kohler T."/>
            <person name="Brinkrolf K."/>
        </authorList>
    </citation>
    <scope>NUCLEOTIDE SEQUENCE [LARGE SCALE GENOMIC DNA]</scope>
    <source>
        <strain evidence="2">ATCC 14091 / BCRC 22168 / CBS 111 / JCM 3599 / NBRC 0793 / NRRL Y-1031 F-60-10</strain>
    </source>
</reference>
<proteinExistence type="predicted"/>
<dbReference type="Proteomes" id="UP000009328">
    <property type="component" value="Unassembled WGS sequence"/>
</dbReference>
<dbReference type="EC" id="3.5.5.7" evidence="1"/>
<sequence length="236" mass="26672">MVIIGYLSNDLLSSRELSLHDQVQVIINGIAKVVKADNTEMIIIPELHTSDEDINYIEETLKSTAKESNVNLIAQLSTNSTTIRYLFSQNGTITLKTTSQDGLITTTPNGKTVTTFKFNEGSLEVGTLFNQQHLNPLEFQNSAIQHEKIHIVYEDELSKSPNFHSIFQSFAQQTQCFIIYYTSKGIELYNPDGFSKQFNGTFELDMKKILVQKSFIDIVGHYSRSDMMSLAIRAEN</sequence>
<dbReference type="EMBL" id="CAIF01000088">
    <property type="protein sequence ID" value="CCH43707.1"/>
    <property type="molecule type" value="Genomic_DNA"/>
</dbReference>
<keyword evidence="2" id="KW-1185">Reference proteome</keyword>
<comment type="caution">
    <text evidence="1">The sequence shown here is derived from an EMBL/GenBank/DDBJ whole genome shotgun (WGS) entry which is preliminary data.</text>
</comment>
<dbReference type="STRING" id="1206466.K0KNE7"/>
<dbReference type="InParanoid" id="K0KNE7"/>
<dbReference type="InterPro" id="IPR036526">
    <property type="entry name" value="C-N_Hydrolase_sf"/>
</dbReference>
<protein>
    <submittedName>
        <fullName evidence="1">Aliphatic nitrilase</fullName>
        <ecNumber evidence="1">3.5.5.7</ecNumber>
    </submittedName>
</protein>
<gene>
    <name evidence="1" type="ORF">BN7_3261</name>
</gene>
<name>K0KNE7_WICCF</name>
<dbReference type="AlphaFoldDB" id="K0KNE7"/>
<evidence type="ECO:0000313" key="1">
    <source>
        <dbReference type="EMBL" id="CCH43707.1"/>
    </source>
</evidence>